<organism evidence="1 2">
    <name type="scientific">Entomophthora muscae</name>
    <dbReference type="NCBI Taxonomy" id="34485"/>
    <lineage>
        <taxon>Eukaryota</taxon>
        <taxon>Fungi</taxon>
        <taxon>Fungi incertae sedis</taxon>
        <taxon>Zoopagomycota</taxon>
        <taxon>Entomophthoromycotina</taxon>
        <taxon>Entomophthoromycetes</taxon>
        <taxon>Entomophthorales</taxon>
        <taxon>Entomophthoraceae</taxon>
        <taxon>Entomophthora</taxon>
    </lineage>
</organism>
<reference evidence="1" key="1">
    <citation type="submission" date="2022-04" db="EMBL/GenBank/DDBJ databases">
        <title>Genome of the entomopathogenic fungus Entomophthora muscae.</title>
        <authorList>
            <person name="Elya C."/>
            <person name="Lovett B.R."/>
            <person name="Lee E."/>
            <person name="Macias A.M."/>
            <person name="Hajek A.E."/>
            <person name="De Bivort B.L."/>
            <person name="Kasson M.T."/>
            <person name="De Fine Licht H.H."/>
            <person name="Stajich J.E."/>
        </authorList>
    </citation>
    <scope>NUCLEOTIDE SEQUENCE</scope>
    <source>
        <strain evidence="1">Berkeley</strain>
    </source>
</reference>
<proteinExistence type="predicted"/>
<sequence>MAASEPADNEAPPILLLFHNISDDSDLDDSDIDNTDAYGYSVLAVPKTITVPYKLHSGKTTTTTKPLPEAKEIVLRPYLCCVIGIHHVLI</sequence>
<name>A0ACC2UKB6_9FUNG</name>
<keyword evidence="2" id="KW-1185">Reference proteome</keyword>
<evidence type="ECO:0000313" key="2">
    <source>
        <dbReference type="Proteomes" id="UP001165960"/>
    </source>
</evidence>
<gene>
    <name evidence="1" type="ORF">DSO57_1032883</name>
</gene>
<protein>
    <submittedName>
        <fullName evidence="1">Uncharacterized protein</fullName>
    </submittedName>
</protein>
<accession>A0ACC2UKB6</accession>
<evidence type="ECO:0000313" key="1">
    <source>
        <dbReference type="EMBL" id="KAJ9087488.1"/>
    </source>
</evidence>
<comment type="caution">
    <text evidence="1">The sequence shown here is derived from an EMBL/GenBank/DDBJ whole genome shotgun (WGS) entry which is preliminary data.</text>
</comment>
<dbReference type="Proteomes" id="UP001165960">
    <property type="component" value="Unassembled WGS sequence"/>
</dbReference>
<dbReference type="EMBL" id="QTSX02000251">
    <property type="protein sequence ID" value="KAJ9087488.1"/>
    <property type="molecule type" value="Genomic_DNA"/>
</dbReference>